<dbReference type="PANTHER" id="PTHR48459">
    <property type="entry name" value="CUE DOMAIN-CONTAINING PROTEIN"/>
    <property type="match status" value="1"/>
</dbReference>
<dbReference type="AlphaFoldDB" id="A0A2U1N0V2"/>
<evidence type="ECO:0000313" key="3">
    <source>
        <dbReference type="Proteomes" id="UP000245207"/>
    </source>
</evidence>
<keyword evidence="1" id="KW-0175">Coiled coil</keyword>
<sequence length="332" mass="38605">MDDSIHMDSGAQLFRAVALDGAIEDARNKKKTLDANVQSIINLRKEVERYEKAAEEAKKEADKCSLNLGAKMEELKLMEQHATETNEMHAKEVYAQKAALATEMEDLQFRAWGMLDEGDESLATLDKIRYSLEKRLASTIIKKEAADKEKLEKEVAFAYQKIQLKKVLEESKRLQQEEVENIKVREFLIDRRHVVNKLQKEISCKCSDVNLLKIELEDYQKTSELLRPITQETTHSQECKERLLKAELEDYDEDATEVLEPIIQETEYGPNDRVRVRYKIKADTSFKSFQKHHKKKAMRKLNEEMITEAVKEYEEHGCDALHGIPYTSYKMK</sequence>
<name>A0A2U1N0V2_ARTAN</name>
<reference evidence="2 3" key="1">
    <citation type="journal article" date="2018" name="Mol. Plant">
        <title>The genome of Artemisia annua provides insight into the evolution of Asteraceae family and artemisinin biosynthesis.</title>
        <authorList>
            <person name="Shen Q."/>
            <person name="Zhang L."/>
            <person name="Liao Z."/>
            <person name="Wang S."/>
            <person name="Yan T."/>
            <person name="Shi P."/>
            <person name="Liu M."/>
            <person name="Fu X."/>
            <person name="Pan Q."/>
            <person name="Wang Y."/>
            <person name="Lv Z."/>
            <person name="Lu X."/>
            <person name="Zhang F."/>
            <person name="Jiang W."/>
            <person name="Ma Y."/>
            <person name="Chen M."/>
            <person name="Hao X."/>
            <person name="Li L."/>
            <person name="Tang Y."/>
            <person name="Lv G."/>
            <person name="Zhou Y."/>
            <person name="Sun X."/>
            <person name="Brodelius P.E."/>
            <person name="Rose J.K.C."/>
            <person name="Tang K."/>
        </authorList>
    </citation>
    <scope>NUCLEOTIDE SEQUENCE [LARGE SCALE GENOMIC DNA]</scope>
    <source>
        <strain evidence="3">cv. Huhao1</strain>
        <tissue evidence="2">Leaf</tissue>
    </source>
</reference>
<evidence type="ECO:0000313" key="2">
    <source>
        <dbReference type="EMBL" id="PWA67142.1"/>
    </source>
</evidence>
<protein>
    <submittedName>
        <fullName evidence="2">Uncharacterized protein</fullName>
    </submittedName>
</protein>
<comment type="caution">
    <text evidence="2">The sequence shown here is derived from an EMBL/GenBank/DDBJ whole genome shotgun (WGS) entry which is preliminary data.</text>
</comment>
<dbReference type="STRING" id="35608.A0A2U1N0V2"/>
<feature type="coiled-coil region" evidence="1">
    <location>
        <begin position="23"/>
        <end position="67"/>
    </location>
</feature>
<feature type="coiled-coil region" evidence="1">
    <location>
        <begin position="141"/>
        <end position="185"/>
    </location>
</feature>
<dbReference type="OrthoDB" id="620544at2759"/>
<dbReference type="EMBL" id="PKPP01003890">
    <property type="protein sequence ID" value="PWA67142.1"/>
    <property type="molecule type" value="Genomic_DNA"/>
</dbReference>
<keyword evidence="3" id="KW-1185">Reference proteome</keyword>
<accession>A0A2U1N0V2</accession>
<dbReference type="PANTHER" id="PTHR48459:SF1">
    <property type="entry name" value="CUE DOMAIN-CONTAINING PROTEIN"/>
    <property type="match status" value="1"/>
</dbReference>
<evidence type="ECO:0000256" key="1">
    <source>
        <dbReference type="SAM" id="Coils"/>
    </source>
</evidence>
<organism evidence="2 3">
    <name type="scientific">Artemisia annua</name>
    <name type="common">Sweet wormwood</name>
    <dbReference type="NCBI Taxonomy" id="35608"/>
    <lineage>
        <taxon>Eukaryota</taxon>
        <taxon>Viridiplantae</taxon>
        <taxon>Streptophyta</taxon>
        <taxon>Embryophyta</taxon>
        <taxon>Tracheophyta</taxon>
        <taxon>Spermatophyta</taxon>
        <taxon>Magnoliopsida</taxon>
        <taxon>eudicotyledons</taxon>
        <taxon>Gunneridae</taxon>
        <taxon>Pentapetalae</taxon>
        <taxon>asterids</taxon>
        <taxon>campanulids</taxon>
        <taxon>Asterales</taxon>
        <taxon>Asteraceae</taxon>
        <taxon>Asteroideae</taxon>
        <taxon>Anthemideae</taxon>
        <taxon>Artemisiinae</taxon>
        <taxon>Artemisia</taxon>
    </lineage>
</organism>
<gene>
    <name evidence="2" type="ORF">CTI12_AA320990</name>
</gene>
<proteinExistence type="predicted"/>
<dbReference type="Proteomes" id="UP000245207">
    <property type="component" value="Unassembled WGS sequence"/>
</dbReference>